<accession>A0A9Q0X6F5</accession>
<proteinExistence type="predicted"/>
<dbReference type="AlphaFoldDB" id="A0A9Q0X6F5"/>
<dbReference type="EMBL" id="JAPFRF010000023">
    <property type="protein sequence ID" value="KAJ7304205.1"/>
    <property type="molecule type" value="Genomic_DNA"/>
</dbReference>
<evidence type="ECO:0000313" key="3">
    <source>
        <dbReference type="Proteomes" id="UP001142489"/>
    </source>
</evidence>
<evidence type="ECO:0000313" key="2">
    <source>
        <dbReference type="EMBL" id="KAJ7304205.1"/>
    </source>
</evidence>
<feature type="compositionally biased region" description="Basic and acidic residues" evidence="1">
    <location>
        <begin position="78"/>
        <end position="88"/>
    </location>
</feature>
<gene>
    <name evidence="2" type="ORF">JRQ81_011738</name>
</gene>
<sequence length="88" mass="9736">MGGRGGLSLLLRSFQSEGGNRVSMLPSRRVPRERRRPLGAARAQQKAKAKEEDEGTNEQQQQQQQQLATARDGVIGHVKVDRSNPSRS</sequence>
<reference evidence="2" key="1">
    <citation type="journal article" date="2023" name="DNA Res.">
        <title>Chromosome-level genome assembly of Phrynocephalus forsythii using third-generation DNA sequencing and Hi-C analysis.</title>
        <authorList>
            <person name="Qi Y."/>
            <person name="Zhao W."/>
            <person name="Zhao Y."/>
            <person name="Niu C."/>
            <person name="Cao S."/>
            <person name="Zhang Y."/>
        </authorList>
    </citation>
    <scope>NUCLEOTIDE SEQUENCE</scope>
    <source>
        <tissue evidence="2">Muscle</tissue>
    </source>
</reference>
<comment type="caution">
    <text evidence="2">The sequence shown here is derived from an EMBL/GenBank/DDBJ whole genome shotgun (WGS) entry which is preliminary data.</text>
</comment>
<keyword evidence="3" id="KW-1185">Reference proteome</keyword>
<dbReference type="Proteomes" id="UP001142489">
    <property type="component" value="Unassembled WGS sequence"/>
</dbReference>
<feature type="region of interest" description="Disordered" evidence="1">
    <location>
        <begin position="1"/>
        <end position="88"/>
    </location>
</feature>
<name>A0A9Q0X6F5_9SAUR</name>
<evidence type="ECO:0000256" key="1">
    <source>
        <dbReference type="SAM" id="MobiDB-lite"/>
    </source>
</evidence>
<organism evidence="2 3">
    <name type="scientific">Phrynocephalus forsythii</name>
    <dbReference type="NCBI Taxonomy" id="171643"/>
    <lineage>
        <taxon>Eukaryota</taxon>
        <taxon>Metazoa</taxon>
        <taxon>Chordata</taxon>
        <taxon>Craniata</taxon>
        <taxon>Vertebrata</taxon>
        <taxon>Euteleostomi</taxon>
        <taxon>Lepidosauria</taxon>
        <taxon>Squamata</taxon>
        <taxon>Bifurcata</taxon>
        <taxon>Unidentata</taxon>
        <taxon>Episquamata</taxon>
        <taxon>Toxicofera</taxon>
        <taxon>Iguania</taxon>
        <taxon>Acrodonta</taxon>
        <taxon>Agamidae</taxon>
        <taxon>Agaminae</taxon>
        <taxon>Phrynocephalus</taxon>
    </lineage>
</organism>
<protein>
    <submittedName>
        <fullName evidence="2">Uncharacterized protein</fullName>
    </submittedName>
</protein>